<evidence type="ECO:0000313" key="8">
    <source>
        <dbReference type="EMBL" id="GIG52000.1"/>
    </source>
</evidence>
<name>A0A919UHX2_9ACTN</name>
<dbReference type="PROSITE" id="PS51191">
    <property type="entry name" value="FEMABX"/>
    <property type="match status" value="1"/>
</dbReference>
<evidence type="ECO:0000256" key="1">
    <source>
        <dbReference type="ARBA" id="ARBA00009943"/>
    </source>
</evidence>
<dbReference type="Proteomes" id="UP000660611">
    <property type="component" value="Unassembled WGS sequence"/>
</dbReference>
<accession>A0A919UHX2</accession>
<keyword evidence="3" id="KW-0133">Cell shape</keyword>
<dbReference type="GO" id="GO:0008360">
    <property type="term" value="P:regulation of cell shape"/>
    <property type="evidence" value="ECO:0007669"/>
    <property type="project" value="UniProtKB-KW"/>
</dbReference>
<protein>
    <submittedName>
        <fullName evidence="8">Methicillin resistance protein</fullName>
    </submittedName>
</protein>
<keyword evidence="2" id="KW-0808">Transferase</keyword>
<organism evidence="8 9">
    <name type="scientific">Dactylosporangium siamense</name>
    <dbReference type="NCBI Taxonomy" id="685454"/>
    <lineage>
        <taxon>Bacteria</taxon>
        <taxon>Bacillati</taxon>
        <taxon>Actinomycetota</taxon>
        <taxon>Actinomycetes</taxon>
        <taxon>Micromonosporales</taxon>
        <taxon>Micromonosporaceae</taxon>
        <taxon>Dactylosporangium</taxon>
    </lineage>
</organism>
<dbReference type="GO" id="GO:0016755">
    <property type="term" value="F:aminoacyltransferase activity"/>
    <property type="evidence" value="ECO:0007669"/>
    <property type="project" value="InterPro"/>
</dbReference>
<dbReference type="Gene3D" id="3.40.630.30">
    <property type="match status" value="2"/>
</dbReference>
<keyword evidence="4" id="KW-0573">Peptidoglycan synthesis</keyword>
<dbReference type="SUPFAM" id="SSF55729">
    <property type="entry name" value="Acyl-CoA N-acyltransferases (Nat)"/>
    <property type="match status" value="2"/>
</dbReference>
<keyword evidence="9" id="KW-1185">Reference proteome</keyword>
<feature type="domain" description="BioF2-like acetyltransferase" evidence="7">
    <location>
        <begin position="149"/>
        <end position="276"/>
    </location>
</feature>
<evidence type="ECO:0000256" key="5">
    <source>
        <dbReference type="ARBA" id="ARBA00023315"/>
    </source>
</evidence>
<sequence>MSQHSPIAWSTEVPGTSWDDDLFARGGHFLQSTHWGAFNQRLGRRLFFGQGPGWQCFAILERSNKATRLYCPYGPVAESMASYEVAIAELKALAQDQGAIFVRMEPWAPVTKADLRRLRHRPALREIQPSLVLQQDLTKPREQILREMSKNNRQRYRNAARAGVRIEASHDPGDVDALLMVVHEVAAHNHIVQHPDDYFRTMAQVLLPRDAATLYIARHHDEPVSAAIVFDGPTTRHVAHSGSLHAHRHVHPGAIMRATMVLDAQDRGQRTFDSLGVAPPDEPAHPWAGLTRFKLSFGGDYRRYLGTWELPASPLYHAYRSVYAAYSATRR</sequence>
<evidence type="ECO:0000256" key="2">
    <source>
        <dbReference type="ARBA" id="ARBA00022679"/>
    </source>
</evidence>
<dbReference type="InterPro" id="IPR038740">
    <property type="entry name" value="BioF2-like_GNAT_dom"/>
</dbReference>
<dbReference type="GO" id="GO:0071555">
    <property type="term" value="P:cell wall organization"/>
    <property type="evidence" value="ECO:0007669"/>
    <property type="project" value="UniProtKB-KW"/>
</dbReference>
<dbReference type="PANTHER" id="PTHR36174">
    <property type="entry name" value="LIPID II:GLYCINE GLYCYLTRANSFERASE"/>
    <property type="match status" value="1"/>
</dbReference>
<dbReference type="RefSeq" id="WP_203853605.1">
    <property type="nucleotide sequence ID" value="NZ_BAAAVW010000026.1"/>
</dbReference>
<evidence type="ECO:0000256" key="4">
    <source>
        <dbReference type="ARBA" id="ARBA00022984"/>
    </source>
</evidence>
<keyword evidence="5" id="KW-0012">Acyltransferase</keyword>
<comment type="similarity">
    <text evidence="1">Belongs to the FemABX family.</text>
</comment>
<evidence type="ECO:0000259" key="7">
    <source>
        <dbReference type="Pfam" id="PF13480"/>
    </source>
</evidence>
<gene>
    <name evidence="8" type="ORF">Dsi01nite_100410</name>
</gene>
<dbReference type="InterPro" id="IPR050644">
    <property type="entry name" value="PG_Glycine_Bridge_Synth"/>
</dbReference>
<keyword evidence="6" id="KW-0961">Cell wall biogenesis/degradation</keyword>
<dbReference type="AlphaFoldDB" id="A0A919UHX2"/>
<evidence type="ECO:0000256" key="6">
    <source>
        <dbReference type="ARBA" id="ARBA00023316"/>
    </source>
</evidence>
<dbReference type="GO" id="GO:0009252">
    <property type="term" value="P:peptidoglycan biosynthetic process"/>
    <property type="evidence" value="ECO:0007669"/>
    <property type="project" value="UniProtKB-KW"/>
</dbReference>
<dbReference type="InterPro" id="IPR016181">
    <property type="entry name" value="Acyl_CoA_acyltransferase"/>
</dbReference>
<comment type="caution">
    <text evidence="8">The sequence shown here is derived from an EMBL/GenBank/DDBJ whole genome shotgun (WGS) entry which is preliminary data.</text>
</comment>
<evidence type="ECO:0000313" key="9">
    <source>
        <dbReference type="Proteomes" id="UP000660611"/>
    </source>
</evidence>
<dbReference type="EMBL" id="BONQ01000167">
    <property type="protein sequence ID" value="GIG52000.1"/>
    <property type="molecule type" value="Genomic_DNA"/>
</dbReference>
<proteinExistence type="inferred from homology"/>
<evidence type="ECO:0000256" key="3">
    <source>
        <dbReference type="ARBA" id="ARBA00022960"/>
    </source>
</evidence>
<reference evidence="8" key="1">
    <citation type="submission" date="2021-01" db="EMBL/GenBank/DDBJ databases">
        <title>Whole genome shotgun sequence of Dactylosporangium siamense NBRC 106093.</title>
        <authorList>
            <person name="Komaki H."/>
            <person name="Tamura T."/>
        </authorList>
    </citation>
    <scope>NUCLEOTIDE SEQUENCE</scope>
    <source>
        <strain evidence="8">NBRC 106093</strain>
    </source>
</reference>
<dbReference type="PANTHER" id="PTHR36174:SF1">
    <property type="entry name" value="LIPID II:GLYCINE GLYCYLTRANSFERASE"/>
    <property type="match status" value="1"/>
</dbReference>
<dbReference type="InterPro" id="IPR003447">
    <property type="entry name" value="FEMABX"/>
</dbReference>
<dbReference type="Pfam" id="PF13480">
    <property type="entry name" value="Acetyltransf_6"/>
    <property type="match status" value="1"/>
</dbReference>